<evidence type="ECO:0008006" key="4">
    <source>
        <dbReference type="Google" id="ProtNLM"/>
    </source>
</evidence>
<protein>
    <recommendedName>
        <fullName evidence="4">SAUR family protein</fullName>
    </recommendedName>
</protein>
<dbReference type="Proteomes" id="UP000298416">
    <property type="component" value="Unassembled WGS sequence"/>
</dbReference>
<sequence length="150" mass="16767">MARTRGISLKHRVAAIFRRNASPPQRRKSSGMIGWAHKVGSKVKSALAQAAGGKYKRDPILGKPVPVPKGHMAVYVGQSDGEFERILVPVVYFNHPLFGDLLKESEYEFGFNQPGGITIPCRIAEFERVQTRIKTGHCTRKLVRWKSLTP</sequence>
<dbReference type="PANTHER" id="PTHR31374">
    <property type="entry name" value="AUXIN-INDUCED PROTEIN-LIKE-RELATED"/>
    <property type="match status" value="1"/>
</dbReference>
<dbReference type="AlphaFoldDB" id="A0A8X8YU57"/>
<name>A0A8X8YU57_SALSN</name>
<proteinExistence type="inferred from homology"/>
<evidence type="ECO:0000256" key="1">
    <source>
        <dbReference type="ARBA" id="ARBA00006974"/>
    </source>
</evidence>
<organism evidence="2">
    <name type="scientific">Salvia splendens</name>
    <name type="common">Scarlet sage</name>
    <dbReference type="NCBI Taxonomy" id="180675"/>
    <lineage>
        <taxon>Eukaryota</taxon>
        <taxon>Viridiplantae</taxon>
        <taxon>Streptophyta</taxon>
        <taxon>Embryophyta</taxon>
        <taxon>Tracheophyta</taxon>
        <taxon>Spermatophyta</taxon>
        <taxon>Magnoliopsida</taxon>
        <taxon>eudicotyledons</taxon>
        <taxon>Gunneridae</taxon>
        <taxon>Pentapetalae</taxon>
        <taxon>asterids</taxon>
        <taxon>lamiids</taxon>
        <taxon>Lamiales</taxon>
        <taxon>Lamiaceae</taxon>
        <taxon>Nepetoideae</taxon>
        <taxon>Mentheae</taxon>
        <taxon>Salviinae</taxon>
        <taxon>Salvia</taxon>
        <taxon>Salvia subgen. Calosphace</taxon>
        <taxon>core Calosphace</taxon>
    </lineage>
</organism>
<evidence type="ECO:0000313" key="2">
    <source>
        <dbReference type="EMBL" id="KAG6437799.1"/>
    </source>
</evidence>
<comment type="caution">
    <text evidence="2">The sequence shown here is derived from an EMBL/GenBank/DDBJ whole genome shotgun (WGS) entry which is preliminary data.</text>
</comment>
<gene>
    <name evidence="2" type="ORF">SASPL_102729</name>
</gene>
<dbReference type="GO" id="GO:0009733">
    <property type="term" value="P:response to auxin"/>
    <property type="evidence" value="ECO:0007669"/>
    <property type="project" value="InterPro"/>
</dbReference>
<reference evidence="2" key="2">
    <citation type="submission" date="2020-08" db="EMBL/GenBank/DDBJ databases">
        <title>Plant Genome Project.</title>
        <authorList>
            <person name="Zhang R.-G."/>
        </authorList>
    </citation>
    <scope>NUCLEOTIDE SEQUENCE</scope>
    <source>
        <strain evidence="2">Huo1</strain>
        <tissue evidence="2">Leaf</tissue>
    </source>
</reference>
<dbReference type="EMBL" id="PNBA02000001">
    <property type="protein sequence ID" value="KAG6437799.1"/>
    <property type="molecule type" value="Genomic_DNA"/>
</dbReference>
<dbReference type="OrthoDB" id="1026046at2759"/>
<dbReference type="Pfam" id="PF02519">
    <property type="entry name" value="Auxin_inducible"/>
    <property type="match status" value="1"/>
</dbReference>
<keyword evidence="3" id="KW-1185">Reference proteome</keyword>
<dbReference type="InterPro" id="IPR003676">
    <property type="entry name" value="SAUR_fam"/>
</dbReference>
<dbReference type="PANTHER" id="PTHR31374:SF304">
    <property type="entry name" value="OS04G0537100 PROTEIN"/>
    <property type="match status" value="1"/>
</dbReference>
<comment type="similarity">
    <text evidence="1">Belongs to the ARG7 family.</text>
</comment>
<reference evidence="2" key="1">
    <citation type="submission" date="2018-01" db="EMBL/GenBank/DDBJ databases">
        <authorList>
            <person name="Mao J.F."/>
        </authorList>
    </citation>
    <scope>NUCLEOTIDE SEQUENCE</scope>
    <source>
        <strain evidence="2">Huo1</strain>
        <tissue evidence="2">Leaf</tissue>
    </source>
</reference>
<evidence type="ECO:0000313" key="3">
    <source>
        <dbReference type="Proteomes" id="UP000298416"/>
    </source>
</evidence>
<accession>A0A8X8YU57</accession>